<reference evidence="2 3" key="2">
    <citation type="submission" date="2018-11" db="EMBL/GenBank/DDBJ databases">
        <authorList>
            <consortium name="Pathogen Informatics"/>
        </authorList>
    </citation>
    <scope>NUCLEOTIDE SEQUENCE [LARGE SCALE GENOMIC DNA]</scope>
</reference>
<feature type="compositionally biased region" description="Polar residues" evidence="1">
    <location>
        <begin position="63"/>
        <end position="72"/>
    </location>
</feature>
<accession>A0A183DFA7</accession>
<reference evidence="4" key="1">
    <citation type="submission" date="2016-06" db="UniProtKB">
        <authorList>
            <consortium name="WormBaseParasite"/>
        </authorList>
    </citation>
    <scope>IDENTIFICATION</scope>
</reference>
<dbReference type="AlphaFoldDB" id="A0A183DFA7"/>
<sequence length="87" mass="9747">MLEIAHPTTTAETKRFGKCEIPIAFIRRQSKDSKAKYDGLELDILADGAGEQKKPGQRKQRQHLQGVTAYQNSNNPVQVKAVRLPKC</sequence>
<dbReference type="Proteomes" id="UP000271098">
    <property type="component" value="Unassembled WGS sequence"/>
</dbReference>
<gene>
    <name evidence="2" type="ORF">GPUH_LOCUS7394</name>
</gene>
<evidence type="ECO:0000313" key="2">
    <source>
        <dbReference type="EMBL" id="VDK58178.1"/>
    </source>
</evidence>
<name>A0A183DFA7_9BILA</name>
<protein>
    <submittedName>
        <fullName evidence="4">Transposase</fullName>
    </submittedName>
</protein>
<evidence type="ECO:0000313" key="4">
    <source>
        <dbReference type="WBParaSite" id="GPUH_0000740701-mRNA-1"/>
    </source>
</evidence>
<dbReference type="EMBL" id="UYRT01019057">
    <property type="protein sequence ID" value="VDK58178.1"/>
    <property type="molecule type" value="Genomic_DNA"/>
</dbReference>
<evidence type="ECO:0000256" key="1">
    <source>
        <dbReference type="SAM" id="MobiDB-lite"/>
    </source>
</evidence>
<feature type="region of interest" description="Disordered" evidence="1">
    <location>
        <begin position="49"/>
        <end position="72"/>
    </location>
</feature>
<keyword evidence="3" id="KW-1185">Reference proteome</keyword>
<organism evidence="4">
    <name type="scientific">Gongylonema pulchrum</name>
    <dbReference type="NCBI Taxonomy" id="637853"/>
    <lineage>
        <taxon>Eukaryota</taxon>
        <taxon>Metazoa</taxon>
        <taxon>Ecdysozoa</taxon>
        <taxon>Nematoda</taxon>
        <taxon>Chromadorea</taxon>
        <taxon>Rhabditida</taxon>
        <taxon>Spirurina</taxon>
        <taxon>Spiruromorpha</taxon>
        <taxon>Spiruroidea</taxon>
        <taxon>Gongylonematidae</taxon>
        <taxon>Gongylonema</taxon>
    </lineage>
</organism>
<evidence type="ECO:0000313" key="3">
    <source>
        <dbReference type="Proteomes" id="UP000271098"/>
    </source>
</evidence>
<proteinExistence type="predicted"/>
<dbReference type="WBParaSite" id="GPUH_0000740701-mRNA-1">
    <property type="protein sequence ID" value="GPUH_0000740701-mRNA-1"/>
    <property type="gene ID" value="GPUH_0000740701"/>
</dbReference>